<reference evidence="2 3" key="1">
    <citation type="journal article" date="2012" name="J. Bacteriol.">
        <title>Genome Sequence of the Filamentous Bacterium Fibrisoma limi BUZ 3T.</title>
        <authorList>
            <person name="Filippini M."/>
            <person name="Qi W."/>
            <person name="Jaenicke S."/>
            <person name="Goesmann A."/>
            <person name="Smits T.H."/>
            <person name="Bagheri H.C."/>
        </authorList>
    </citation>
    <scope>NUCLEOTIDE SEQUENCE [LARGE SCALE GENOMIC DNA]</scope>
    <source>
        <strain evidence="3">BUZ 3T</strain>
    </source>
</reference>
<dbReference type="STRING" id="1185876.BN8_02931"/>
<comment type="caution">
    <text evidence="2">The sequence shown here is derived from an EMBL/GenBank/DDBJ whole genome shotgun (WGS) entry which is preliminary data.</text>
</comment>
<dbReference type="EMBL" id="CAIT01000006">
    <property type="protein sequence ID" value="CCH53805.1"/>
    <property type="molecule type" value="Genomic_DNA"/>
</dbReference>
<keyword evidence="1" id="KW-0472">Membrane</keyword>
<name>I2GIT0_9BACT</name>
<dbReference type="RefSeq" id="WP_009282385.1">
    <property type="nucleotide sequence ID" value="NZ_CAIT01000006.1"/>
</dbReference>
<keyword evidence="3" id="KW-1185">Reference proteome</keyword>
<keyword evidence="1" id="KW-0812">Transmembrane</keyword>
<dbReference type="eggNOG" id="ENOG5030WTA">
    <property type="taxonomic scope" value="Bacteria"/>
</dbReference>
<evidence type="ECO:0000313" key="3">
    <source>
        <dbReference type="Proteomes" id="UP000009309"/>
    </source>
</evidence>
<dbReference type="Proteomes" id="UP000009309">
    <property type="component" value="Unassembled WGS sequence"/>
</dbReference>
<evidence type="ECO:0000313" key="2">
    <source>
        <dbReference type="EMBL" id="CCH53805.1"/>
    </source>
</evidence>
<gene>
    <name evidence="2" type="ORF">BN8_02931</name>
</gene>
<sequence>MFKQFISRLPGADVYMVTSFLTFLVFFCLVGLYLVLVDRRHIDQVSRLPLDDTIDA</sequence>
<keyword evidence="1" id="KW-1133">Transmembrane helix</keyword>
<evidence type="ECO:0000256" key="1">
    <source>
        <dbReference type="SAM" id="Phobius"/>
    </source>
</evidence>
<proteinExistence type="predicted"/>
<accession>I2GIT0</accession>
<protein>
    <recommendedName>
        <fullName evidence="4">CcoQ/FixQ family Cbb3-type cytochrome c oxidase assembly chaperone</fullName>
    </recommendedName>
</protein>
<evidence type="ECO:0008006" key="4">
    <source>
        <dbReference type="Google" id="ProtNLM"/>
    </source>
</evidence>
<feature type="transmembrane region" description="Helical" evidence="1">
    <location>
        <begin position="14"/>
        <end position="37"/>
    </location>
</feature>
<organism evidence="2 3">
    <name type="scientific">Fibrisoma limi BUZ 3</name>
    <dbReference type="NCBI Taxonomy" id="1185876"/>
    <lineage>
        <taxon>Bacteria</taxon>
        <taxon>Pseudomonadati</taxon>
        <taxon>Bacteroidota</taxon>
        <taxon>Cytophagia</taxon>
        <taxon>Cytophagales</taxon>
        <taxon>Spirosomataceae</taxon>
        <taxon>Fibrisoma</taxon>
    </lineage>
</organism>
<dbReference type="AlphaFoldDB" id="I2GIT0"/>